<sequence>MMLNVTNLEVRGIEEKLSGKTGKPYLIVRVEDDHGAWVNLIDRDISRKTLYEKGHFYNFALDLVIRMKYTSVSIIDVTLNE</sequence>
<organism evidence="1 2">
    <name type="scientific">Blautia obeum ATCC 29174</name>
    <dbReference type="NCBI Taxonomy" id="411459"/>
    <lineage>
        <taxon>Bacteria</taxon>
        <taxon>Bacillati</taxon>
        <taxon>Bacillota</taxon>
        <taxon>Clostridia</taxon>
        <taxon>Lachnospirales</taxon>
        <taxon>Lachnospiraceae</taxon>
        <taxon>Blautia</taxon>
    </lineage>
</organism>
<evidence type="ECO:0000313" key="2">
    <source>
        <dbReference type="Proteomes" id="UP000006002"/>
    </source>
</evidence>
<dbReference type="GeneID" id="79802882"/>
<dbReference type="EMBL" id="AAVO02000022">
    <property type="protein sequence ID" value="EDM85875.1"/>
    <property type="molecule type" value="Genomic_DNA"/>
</dbReference>
<evidence type="ECO:0000313" key="1">
    <source>
        <dbReference type="EMBL" id="EDM85875.1"/>
    </source>
</evidence>
<comment type="caution">
    <text evidence="1">The sequence shown here is derived from an EMBL/GenBank/DDBJ whole genome shotgun (WGS) entry which is preliminary data.</text>
</comment>
<reference evidence="1 2" key="1">
    <citation type="submission" date="2007-03" db="EMBL/GenBank/DDBJ databases">
        <authorList>
            <person name="Fulton L."/>
            <person name="Clifton S."/>
            <person name="Fulton B."/>
            <person name="Xu J."/>
            <person name="Minx P."/>
            <person name="Pepin K.H."/>
            <person name="Johnson M."/>
            <person name="Thiruvilangam P."/>
            <person name="Bhonagiri V."/>
            <person name="Nash W.E."/>
            <person name="Mardis E.R."/>
            <person name="Wilson R.K."/>
        </authorList>
    </citation>
    <scope>NUCLEOTIDE SEQUENCE [LARGE SCALE GENOMIC DNA]</scope>
    <source>
        <strain evidence="1 2">ATCC 29174</strain>
    </source>
</reference>
<gene>
    <name evidence="1" type="ORF">RUMOBE_03538</name>
</gene>
<dbReference type="eggNOG" id="ENOG502ZQHE">
    <property type="taxonomic scope" value="Bacteria"/>
</dbReference>
<reference evidence="1 2" key="2">
    <citation type="submission" date="2007-04" db="EMBL/GenBank/DDBJ databases">
        <title>Draft genome sequence of Ruminococcus obeum (ATCC 29174).</title>
        <authorList>
            <person name="Sudarsanam P."/>
            <person name="Ley R."/>
            <person name="Guruge J."/>
            <person name="Turnbaugh P.J."/>
            <person name="Mahowald M."/>
            <person name="Liep D."/>
            <person name="Gordon J."/>
        </authorList>
    </citation>
    <scope>NUCLEOTIDE SEQUENCE [LARGE SCALE GENOMIC DNA]</scope>
    <source>
        <strain evidence="1 2">ATCC 29174</strain>
    </source>
</reference>
<dbReference type="AlphaFoldDB" id="A5ZWZ4"/>
<dbReference type="RefSeq" id="WP_005424087.1">
    <property type="nucleotide sequence ID" value="NZ_CP102265.1"/>
</dbReference>
<dbReference type="HOGENOM" id="CLU_2567012_0_0_9"/>
<accession>A5ZWZ4</accession>
<proteinExistence type="predicted"/>
<name>A5ZWZ4_9FIRM</name>
<dbReference type="Proteomes" id="UP000006002">
    <property type="component" value="Unassembled WGS sequence"/>
</dbReference>
<protein>
    <submittedName>
        <fullName evidence="1">Uncharacterized protein</fullName>
    </submittedName>
</protein>